<accession>A0A0F6YG57</accession>
<dbReference type="Gene3D" id="1.10.490.10">
    <property type="entry name" value="Globins"/>
    <property type="match status" value="1"/>
</dbReference>
<keyword evidence="4" id="KW-1185">Reference proteome</keyword>
<dbReference type="GO" id="GO:0019825">
    <property type="term" value="F:oxygen binding"/>
    <property type="evidence" value="ECO:0007669"/>
    <property type="project" value="InterPro"/>
</dbReference>
<evidence type="ECO:0000256" key="1">
    <source>
        <dbReference type="SAM" id="MobiDB-lite"/>
    </source>
</evidence>
<dbReference type="AlphaFoldDB" id="A0A0F6YG57"/>
<gene>
    <name evidence="3" type="ORF">DB32_001562</name>
</gene>
<dbReference type="Pfam" id="PF11563">
    <property type="entry name" value="Protoglobin"/>
    <property type="match status" value="1"/>
</dbReference>
<dbReference type="GO" id="GO:0020037">
    <property type="term" value="F:heme binding"/>
    <property type="evidence" value="ECO:0007669"/>
    <property type="project" value="InterPro"/>
</dbReference>
<organism evidence="3 4">
    <name type="scientific">Sandaracinus amylolyticus</name>
    <dbReference type="NCBI Taxonomy" id="927083"/>
    <lineage>
        <taxon>Bacteria</taxon>
        <taxon>Pseudomonadati</taxon>
        <taxon>Myxococcota</taxon>
        <taxon>Polyangia</taxon>
        <taxon>Polyangiales</taxon>
        <taxon>Sandaracinaceae</taxon>
        <taxon>Sandaracinus</taxon>
    </lineage>
</organism>
<evidence type="ECO:0000259" key="2">
    <source>
        <dbReference type="Pfam" id="PF11563"/>
    </source>
</evidence>
<dbReference type="InterPro" id="IPR009050">
    <property type="entry name" value="Globin-like_sf"/>
</dbReference>
<dbReference type="InterPro" id="IPR012102">
    <property type="entry name" value="Protoglobin"/>
</dbReference>
<dbReference type="SUPFAM" id="SSF46458">
    <property type="entry name" value="Globin-like"/>
    <property type="match status" value="1"/>
</dbReference>
<proteinExistence type="predicted"/>
<dbReference type="InterPro" id="IPR012292">
    <property type="entry name" value="Globin/Proto"/>
</dbReference>
<dbReference type="CDD" id="cd12124">
    <property type="entry name" value="Pgbs"/>
    <property type="match status" value="1"/>
</dbReference>
<reference evidence="3 4" key="1">
    <citation type="submission" date="2015-03" db="EMBL/GenBank/DDBJ databases">
        <title>Genome assembly of Sandaracinus amylolyticus DSM 53668.</title>
        <authorList>
            <person name="Sharma G."/>
            <person name="Subramanian S."/>
        </authorList>
    </citation>
    <scope>NUCLEOTIDE SEQUENCE [LARGE SCALE GENOMIC DNA]</scope>
    <source>
        <strain evidence="3 4">DSM 53668</strain>
    </source>
</reference>
<dbReference type="STRING" id="927083.DB32_001562"/>
<feature type="domain" description="Globin-sensor" evidence="2">
    <location>
        <begin position="95"/>
        <end position="267"/>
    </location>
</feature>
<protein>
    <submittedName>
        <fullName evidence="3">Protoglobin</fullName>
    </submittedName>
</protein>
<dbReference type="KEGG" id="samy:DB32_001562"/>
<name>A0A0F6YG57_9BACT</name>
<dbReference type="EMBL" id="CP011125">
    <property type="protein sequence ID" value="AKF04413.1"/>
    <property type="molecule type" value="Genomic_DNA"/>
</dbReference>
<dbReference type="Proteomes" id="UP000034883">
    <property type="component" value="Chromosome"/>
</dbReference>
<feature type="region of interest" description="Disordered" evidence="1">
    <location>
        <begin position="60"/>
        <end position="85"/>
    </location>
</feature>
<evidence type="ECO:0000313" key="4">
    <source>
        <dbReference type="Proteomes" id="UP000034883"/>
    </source>
</evidence>
<feature type="compositionally biased region" description="Polar residues" evidence="1">
    <location>
        <begin position="60"/>
        <end position="70"/>
    </location>
</feature>
<evidence type="ECO:0000313" key="3">
    <source>
        <dbReference type="EMBL" id="AKF04413.1"/>
    </source>
</evidence>
<sequence>MDGSTREINCDLVTDDCRRCRSADTRSTRNLAPRGARGVARALLGGRTRRALRAPHGASMTTIGTTQNTPAAKPTTPPGYRLGDPTLARSPVTLDELDLLRGTLLMGDDDLVHLRLAGEVVRDQIEDILDVWYGFVGANPHLVRYFSNLSDGKPNAEYLARVRARFGQWIVDTTNARYDQAWLDYQHEVGLRHRKPGKNATDGVASVPHIPLRYVLAFVMPLSATMTPFLAKKGHPPETVAKMRDAWTKAVLLTAILWSEPYVKDGEF</sequence>
<dbReference type="InterPro" id="IPR044398">
    <property type="entry name" value="Globin-sensor_dom"/>
</dbReference>